<sequence length="178" mass="20253">MFNSIISRNINKIINNDKTVIKSYLNYIYNYSNSGVRYFGNGNRLQLSSANFQNNSDTKSNLEKYQITITDNCVNELHKLNKMENGKDKKLRVMVDTGGCSGYQYIIKIVDSSEPMTEEDVLFIKDNEKVVIDKLSLDMMEGSVIDYETSLMRSSFCVASNPNTIKSCGCKISFDLKK</sequence>
<dbReference type="InParanoid" id="A0A151Z9U8"/>
<dbReference type="OMA" id="IDYKKEM"/>
<dbReference type="GO" id="GO:0051537">
    <property type="term" value="F:2 iron, 2 sulfur cluster binding"/>
    <property type="evidence" value="ECO:0007669"/>
    <property type="project" value="TreeGrafter"/>
</dbReference>
<proteinExistence type="inferred from homology"/>
<evidence type="ECO:0000256" key="1">
    <source>
        <dbReference type="ARBA" id="ARBA00006718"/>
    </source>
</evidence>
<dbReference type="InterPro" id="IPR035903">
    <property type="entry name" value="HesB-like_dom_sf"/>
</dbReference>
<dbReference type="PANTHER" id="PTHR43011">
    <property type="entry name" value="IRON-SULFUR CLUSTER ASSEMBLY 2 HOMOLOG, MITOCHONDRIAL"/>
    <property type="match status" value="1"/>
</dbReference>
<dbReference type="NCBIfam" id="TIGR00049">
    <property type="entry name" value="iron-sulfur cluster assembly accessory protein"/>
    <property type="match status" value="1"/>
</dbReference>
<comment type="caution">
    <text evidence="3">The sequence shown here is derived from an EMBL/GenBank/DDBJ whole genome shotgun (WGS) entry which is preliminary data.</text>
</comment>
<dbReference type="SUPFAM" id="SSF89360">
    <property type="entry name" value="HesB-like domain"/>
    <property type="match status" value="1"/>
</dbReference>
<dbReference type="InterPro" id="IPR000361">
    <property type="entry name" value="ATAP_core_dom"/>
</dbReference>
<dbReference type="FunCoup" id="A0A151Z9U8">
    <property type="interactions" value="67"/>
</dbReference>
<organism evidence="3 4">
    <name type="scientific">Tieghemostelium lacteum</name>
    <name type="common">Slime mold</name>
    <name type="synonym">Dictyostelium lacteum</name>
    <dbReference type="NCBI Taxonomy" id="361077"/>
    <lineage>
        <taxon>Eukaryota</taxon>
        <taxon>Amoebozoa</taxon>
        <taxon>Evosea</taxon>
        <taxon>Eumycetozoa</taxon>
        <taxon>Dictyostelia</taxon>
        <taxon>Dictyosteliales</taxon>
        <taxon>Raperosteliaceae</taxon>
        <taxon>Tieghemostelium</taxon>
    </lineage>
</organism>
<dbReference type="Pfam" id="PF01521">
    <property type="entry name" value="Fe-S_biosyn"/>
    <property type="match status" value="1"/>
</dbReference>
<evidence type="ECO:0000313" key="3">
    <source>
        <dbReference type="EMBL" id="KYQ90719.1"/>
    </source>
</evidence>
<protein>
    <submittedName>
        <fullName evidence="3">HesB/YadR/YfhF domain-containing protein</fullName>
    </submittedName>
</protein>
<dbReference type="Gene3D" id="2.60.300.12">
    <property type="entry name" value="HesB-like domain"/>
    <property type="match status" value="1"/>
</dbReference>
<dbReference type="AlphaFoldDB" id="A0A151Z9U8"/>
<dbReference type="GO" id="GO:0005739">
    <property type="term" value="C:mitochondrion"/>
    <property type="evidence" value="ECO:0007669"/>
    <property type="project" value="TreeGrafter"/>
</dbReference>
<dbReference type="OrthoDB" id="1938621at2759"/>
<feature type="domain" description="Core" evidence="2">
    <location>
        <begin position="66"/>
        <end position="171"/>
    </location>
</feature>
<dbReference type="FunFam" id="2.60.300.12:FF:000013">
    <property type="entry name" value="Iron-sulfur assembly protein 2"/>
    <property type="match status" value="1"/>
</dbReference>
<dbReference type="GO" id="GO:0005506">
    <property type="term" value="F:iron ion binding"/>
    <property type="evidence" value="ECO:0007669"/>
    <property type="project" value="TreeGrafter"/>
</dbReference>
<dbReference type="PANTHER" id="PTHR43011:SF1">
    <property type="entry name" value="IRON-SULFUR CLUSTER ASSEMBLY 2 HOMOLOG, MITOCHONDRIAL"/>
    <property type="match status" value="1"/>
</dbReference>
<dbReference type="InterPro" id="IPR016092">
    <property type="entry name" value="ATAP"/>
</dbReference>
<dbReference type="GO" id="GO:0051539">
    <property type="term" value="F:4 iron, 4 sulfur cluster binding"/>
    <property type="evidence" value="ECO:0007669"/>
    <property type="project" value="TreeGrafter"/>
</dbReference>
<gene>
    <name evidence="3" type="ORF">DLAC_09354</name>
</gene>
<evidence type="ECO:0000259" key="2">
    <source>
        <dbReference type="Pfam" id="PF01521"/>
    </source>
</evidence>
<reference evidence="3 4" key="1">
    <citation type="submission" date="2015-12" db="EMBL/GenBank/DDBJ databases">
        <title>Dictyostelia acquired genes for synthesis and detection of signals that induce cell-type specialization by lateral gene transfer from prokaryotes.</title>
        <authorList>
            <person name="Gloeckner G."/>
            <person name="Schaap P."/>
        </authorList>
    </citation>
    <scope>NUCLEOTIDE SEQUENCE [LARGE SCALE GENOMIC DNA]</scope>
    <source>
        <strain evidence="3 4">TK</strain>
    </source>
</reference>
<keyword evidence="4" id="KW-1185">Reference proteome</keyword>
<comment type="similarity">
    <text evidence="1">Belongs to the HesB/IscA family.</text>
</comment>
<dbReference type="Proteomes" id="UP000076078">
    <property type="component" value="Unassembled WGS sequence"/>
</dbReference>
<name>A0A151Z9U8_TIELA</name>
<accession>A0A151Z9U8</accession>
<dbReference type="STRING" id="361077.A0A151Z9U8"/>
<dbReference type="EMBL" id="LODT01000037">
    <property type="protein sequence ID" value="KYQ90719.1"/>
    <property type="molecule type" value="Genomic_DNA"/>
</dbReference>
<dbReference type="GO" id="GO:0016226">
    <property type="term" value="P:iron-sulfur cluster assembly"/>
    <property type="evidence" value="ECO:0007669"/>
    <property type="project" value="InterPro"/>
</dbReference>
<evidence type="ECO:0000313" key="4">
    <source>
        <dbReference type="Proteomes" id="UP000076078"/>
    </source>
</evidence>